<evidence type="ECO:0000256" key="1">
    <source>
        <dbReference type="SAM" id="MobiDB-lite"/>
    </source>
</evidence>
<sequence>MEMKLVEGKGLWKRVIRLLKLRNHEKPIISNVILESIAKAQAGATFDNGKVKLRIVIRKDELQQMLASTLPHELVLTSPSSLPLLEQRLQFLRMRQLIRADSMKGRQPSPWRPALQSIPEELWS</sequence>
<name>A0AAP0L5V7_9MAGN</name>
<keyword evidence="3" id="KW-1185">Reference proteome</keyword>
<gene>
    <name evidence="2" type="ORF">Syun_005502</name>
</gene>
<accession>A0AAP0L5V7</accession>
<feature type="region of interest" description="Disordered" evidence="1">
    <location>
        <begin position="102"/>
        <end position="124"/>
    </location>
</feature>
<comment type="caution">
    <text evidence="2">The sequence shown here is derived from an EMBL/GenBank/DDBJ whole genome shotgun (WGS) entry which is preliminary data.</text>
</comment>
<reference evidence="2 3" key="1">
    <citation type="submission" date="2024-01" db="EMBL/GenBank/DDBJ databases">
        <title>Genome assemblies of Stephania.</title>
        <authorList>
            <person name="Yang L."/>
        </authorList>
    </citation>
    <scope>NUCLEOTIDE SEQUENCE [LARGE SCALE GENOMIC DNA]</scope>
    <source>
        <strain evidence="2">YNDBR</strain>
        <tissue evidence="2">Leaf</tissue>
    </source>
</reference>
<dbReference type="EMBL" id="JBBNAF010000002">
    <property type="protein sequence ID" value="KAK9164600.1"/>
    <property type="molecule type" value="Genomic_DNA"/>
</dbReference>
<protein>
    <submittedName>
        <fullName evidence="2">Uncharacterized protein</fullName>
    </submittedName>
</protein>
<organism evidence="2 3">
    <name type="scientific">Stephania yunnanensis</name>
    <dbReference type="NCBI Taxonomy" id="152371"/>
    <lineage>
        <taxon>Eukaryota</taxon>
        <taxon>Viridiplantae</taxon>
        <taxon>Streptophyta</taxon>
        <taxon>Embryophyta</taxon>
        <taxon>Tracheophyta</taxon>
        <taxon>Spermatophyta</taxon>
        <taxon>Magnoliopsida</taxon>
        <taxon>Ranunculales</taxon>
        <taxon>Menispermaceae</taxon>
        <taxon>Menispermoideae</taxon>
        <taxon>Cissampelideae</taxon>
        <taxon>Stephania</taxon>
    </lineage>
</organism>
<evidence type="ECO:0000313" key="3">
    <source>
        <dbReference type="Proteomes" id="UP001420932"/>
    </source>
</evidence>
<dbReference type="Proteomes" id="UP001420932">
    <property type="component" value="Unassembled WGS sequence"/>
</dbReference>
<dbReference type="AlphaFoldDB" id="A0AAP0L5V7"/>
<proteinExistence type="predicted"/>
<evidence type="ECO:0000313" key="2">
    <source>
        <dbReference type="EMBL" id="KAK9164600.1"/>
    </source>
</evidence>